<dbReference type="GO" id="GO:0003677">
    <property type="term" value="F:DNA binding"/>
    <property type="evidence" value="ECO:0007669"/>
    <property type="project" value="UniProtKB-KW"/>
</dbReference>
<keyword evidence="6" id="KW-1185">Reference proteome</keyword>
<dbReference type="SUPFAM" id="SSF46785">
    <property type="entry name" value="Winged helix' DNA-binding domain"/>
    <property type="match status" value="1"/>
</dbReference>
<evidence type="ECO:0000259" key="4">
    <source>
        <dbReference type="PROSITE" id="PS51118"/>
    </source>
</evidence>
<keyword evidence="2" id="KW-0238">DNA-binding</keyword>
<feature type="domain" description="HTH hxlR-type" evidence="4">
    <location>
        <begin position="13"/>
        <end position="110"/>
    </location>
</feature>
<dbReference type="InterPro" id="IPR036390">
    <property type="entry name" value="WH_DNA-bd_sf"/>
</dbReference>
<gene>
    <name evidence="5" type="primary">hxlR_2</name>
    <name evidence="5" type="ORF">HDIA_1852</name>
</gene>
<dbReference type="PANTHER" id="PTHR33204:SF18">
    <property type="entry name" value="TRANSCRIPTIONAL REGULATORY PROTEIN"/>
    <property type="match status" value="1"/>
</dbReference>
<dbReference type="InterPro" id="IPR036388">
    <property type="entry name" value="WH-like_DNA-bd_sf"/>
</dbReference>
<dbReference type="Gene3D" id="1.10.10.10">
    <property type="entry name" value="Winged helix-like DNA-binding domain superfamily/Winged helix DNA-binding domain"/>
    <property type="match status" value="1"/>
</dbReference>
<organism evidence="5 6">
    <name type="scientific">Hartmannibacter diazotrophicus</name>
    <dbReference type="NCBI Taxonomy" id="1482074"/>
    <lineage>
        <taxon>Bacteria</taxon>
        <taxon>Pseudomonadati</taxon>
        <taxon>Pseudomonadota</taxon>
        <taxon>Alphaproteobacteria</taxon>
        <taxon>Hyphomicrobiales</taxon>
        <taxon>Pleomorphomonadaceae</taxon>
        <taxon>Hartmannibacter</taxon>
    </lineage>
</organism>
<sequence length="162" mass="17808">MKGKRVDLGDSSCGIARSLQVVGEWWSLLIIREAFKGKERFGEFQKSLGLAKNILSTRLKKLVDEGVFRIEDDPGSATSHRYVLTPKGEKLGVVLVALWQWGEENCLGPGELEYGLVDKDSGQPIEQLKLTTTSGLPLGPRDFRLARIGADAHPASKEHTHG</sequence>
<dbReference type="Pfam" id="PF01638">
    <property type="entry name" value="HxlR"/>
    <property type="match status" value="1"/>
</dbReference>
<keyword evidence="1" id="KW-0805">Transcription regulation</keyword>
<evidence type="ECO:0000313" key="5">
    <source>
        <dbReference type="EMBL" id="SON55393.1"/>
    </source>
</evidence>
<reference evidence="6" key="1">
    <citation type="submission" date="2017-09" db="EMBL/GenBank/DDBJ databases">
        <title>Genome sequence of Nannocystis excedens DSM 71.</title>
        <authorList>
            <person name="Blom J."/>
        </authorList>
    </citation>
    <scope>NUCLEOTIDE SEQUENCE [LARGE SCALE GENOMIC DNA]</scope>
    <source>
        <strain evidence="6">type strain: E19</strain>
    </source>
</reference>
<dbReference type="Proteomes" id="UP000223606">
    <property type="component" value="Chromosome 1"/>
</dbReference>
<protein>
    <submittedName>
        <fullName evidence="5">HTH-type transcriptional activator HxlR</fullName>
    </submittedName>
</protein>
<dbReference type="PROSITE" id="PS51118">
    <property type="entry name" value="HTH_HXLR"/>
    <property type="match status" value="1"/>
</dbReference>
<dbReference type="AlphaFoldDB" id="A0A2C9D591"/>
<evidence type="ECO:0000256" key="2">
    <source>
        <dbReference type="ARBA" id="ARBA00023125"/>
    </source>
</evidence>
<proteinExistence type="predicted"/>
<dbReference type="InterPro" id="IPR002577">
    <property type="entry name" value="HTH_HxlR"/>
</dbReference>
<keyword evidence="3" id="KW-0804">Transcription</keyword>
<dbReference type="PANTHER" id="PTHR33204">
    <property type="entry name" value="TRANSCRIPTIONAL REGULATOR, MARR FAMILY"/>
    <property type="match status" value="1"/>
</dbReference>
<evidence type="ECO:0000256" key="1">
    <source>
        <dbReference type="ARBA" id="ARBA00023015"/>
    </source>
</evidence>
<accession>A0A2C9D591</accession>
<name>A0A2C9D591_9HYPH</name>
<dbReference type="KEGG" id="hdi:HDIA_1852"/>
<evidence type="ECO:0000256" key="3">
    <source>
        <dbReference type="ARBA" id="ARBA00023163"/>
    </source>
</evidence>
<evidence type="ECO:0000313" key="6">
    <source>
        <dbReference type="Proteomes" id="UP000223606"/>
    </source>
</evidence>
<dbReference type="EMBL" id="LT960614">
    <property type="protein sequence ID" value="SON55393.1"/>
    <property type="molecule type" value="Genomic_DNA"/>
</dbReference>